<evidence type="ECO:0008006" key="3">
    <source>
        <dbReference type="Google" id="ProtNLM"/>
    </source>
</evidence>
<keyword evidence="2" id="KW-1185">Reference proteome</keyword>
<name>A0A9W6N5C9_9HYPH</name>
<accession>A0A9W6N5C9</accession>
<dbReference type="AlphaFoldDB" id="A0A9W6N5C9"/>
<gene>
    <name evidence="1" type="ORF">GCM10008171_33560</name>
</gene>
<comment type="caution">
    <text evidence="1">The sequence shown here is derived from an EMBL/GenBank/DDBJ whole genome shotgun (WGS) entry which is preliminary data.</text>
</comment>
<dbReference type="InterPro" id="IPR026988">
    <property type="entry name" value="YaaC-like"/>
</dbReference>
<reference evidence="1" key="1">
    <citation type="journal article" date="2014" name="Int. J. Syst. Evol. Microbiol.">
        <title>Complete genome sequence of Corynebacterium casei LMG S-19264T (=DSM 44701T), isolated from a smear-ripened cheese.</title>
        <authorList>
            <consortium name="US DOE Joint Genome Institute (JGI-PGF)"/>
            <person name="Walter F."/>
            <person name="Albersmeier A."/>
            <person name="Kalinowski J."/>
            <person name="Ruckert C."/>
        </authorList>
    </citation>
    <scope>NUCLEOTIDE SEQUENCE</scope>
    <source>
        <strain evidence="1">VKM B-2555</strain>
    </source>
</reference>
<dbReference type="Proteomes" id="UP001143364">
    <property type="component" value="Unassembled WGS sequence"/>
</dbReference>
<organism evidence="1 2">
    <name type="scientific">Methylopila jiangsuensis</name>
    <dbReference type="NCBI Taxonomy" id="586230"/>
    <lineage>
        <taxon>Bacteria</taxon>
        <taxon>Pseudomonadati</taxon>
        <taxon>Pseudomonadota</taxon>
        <taxon>Alphaproteobacteria</taxon>
        <taxon>Hyphomicrobiales</taxon>
        <taxon>Methylopilaceae</taxon>
        <taxon>Methylopila</taxon>
    </lineage>
</organism>
<dbReference type="Pfam" id="PF14175">
    <property type="entry name" value="YaaC"/>
    <property type="match status" value="1"/>
</dbReference>
<dbReference type="EMBL" id="BSFK01000016">
    <property type="protein sequence ID" value="GLK78102.1"/>
    <property type="molecule type" value="Genomic_DNA"/>
</dbReference>
<proteinExistence type="predicted"/>
<evidence type="ECO:0000313" key="1">
    <source>
        <dbReference type="EMBL" id="GLK78102.1"/>
    </source>
</evidence>
<protein>
    <recommendedName>
        <fullName evidence="3">YaaC-like Protein</fullName>
    </recommendedName>
</protein>
<dbReference type="RefSeq" id="WP_271205916.1">
    <property type="nucleotide sequence ID" value="NZ_BSFK01000016.1"/>
</dbReference>
<sequence>MAERIRISDKVVRFPRATISPDFDEKRIIASSPWEFVSLWLRQQGKEDACIYWEQAKAFFDSARDLPVHSAPLPLYYAFLNAAKALLQSNNVPYTEYHGVTGLDLRTGVRPRIRIDNEGIKIRNGGFVPALIQHLGEIEAQKQYTLGDILSNLPFIHRAVAVSYSRGELFLSIRNPRYVHQNGQAWFRADLPDEHTHGQTLGTIPNTFQTSAYQGTTRLESVAKFAWSGARRPTNADIDALKNFHRTIRLDVHYITSDKPLWYLKRNLAAYAMIRRYNITLMFLSMHRLSEIARYKPKELIHLLRGNRNWIIYEFVKVARNQFLDEIAAEITGYEISPAGVRHGMFS</sequence>
<evidence type="ECO:0000313" key="2">
    <source>
        <dbReference type="Proteomes" id="UP001143364"/>
    </source>
</evidence>
<reference evidence="1" key="2">
    <citation type="submission" date="2023-01" db="EMBL/GenBank/DDBJ databases">
        <authorList>
            <person name="Sun Q."/>
            <person name="Evtushenko L."/>
        </authorList>
    </citation>
    <scope>NUCLEOTIDE SEQUENCE</scope>
    <source>
        <strain evidence="1">VKM B-2555</strain>
    </source>
</reference>